<feature type="compositionally biased region" description="Basic residues" evidence="1">
    <location>
        <begin position="101"/>
        <end position="110"/>
    </location>
</feature>
<feature type="region of interest" description="Disordered" evidence="1">
    <location>
        <begin position="1"/>
        <end position="77"/>
    </location>
</feature>
<sequence length="110" mass="12604">MASQTSGTQESIQTGGLRHSRVDSYRRTVSPTRESRVHRHSCSSVWMDSREASTSQARAFQQRRTAHRERYEDESEGERLFNQFEALGDSLVKSSPAQPVSHHHHHCADR</sequence>
<feature type="compositionally biased region" description="Polar residues" evidence="1">
    <location>
        <begin position="42"/>
        <end position="63"/>
    </location>
</feature>
<evidence type="ECO:0000256" key="1">
    <source>
        <dbReference type="SAM" id="MobiDB-lite"/>
    </source>
</evidence>
<feature type="compositionally biased region" description="Polar residues" evidence="1">
    <location>
        <begin position="1"/>
        <end position="14"/>
    </location>
</feature>
<keyword evidence="3" id="KW-1185">Reference proteome</keyword>
<comment type="caution">
    <text evidence="2">The sequence shown here is derived from an EMBL/GenBank/DDBJ whole genome shotgun (WGS) entry which is preliminary data.</text>
</comment>
<evidence type="ECO:0000313" key="3">
    <source>
        <dbReference type="Proteomes" id="UP001341840"/>
    </source>
</evidence>
<organism evidence="2 3">
    <name type="scientific">Stylosanthes scabra</name>
    <dbReference type="NCBI Taxonomy" id="79078"/>
    <lineage>
        <taxon>Eukaryota</taxon>
        <taxon>Viridiplantae</taxon>
        <taxon>Streptophyta</taxon>
        <taxon>Embryophyta</taxon>
        <taxon>Tracheophyta</taxon>
        <taxon>Spermatophyta</taxon>
        <taxon>Magnoliopsida</taxon>
        <taxon>eudicotyledons</taxon>
        <taxon>Gunneridae</taxon>
        <taxon>Pentapetalae</taxon>
        <taxon>rosids</taxon>
        <taxon>fabids</taxon>
        <taxon>Fabales</taxon>
        <taxon>Fabaceae</taxon>
        <taxon>Papilionoideae</taxon>
        <taxon>50 kb inversion clade</taxon>
        <taxon>dalbergioids sensu lato</taxon>
        <taxon>Dalbergieae</taxon>
        <taxon>Pterocarpus clade</taxon>
        <taxon>Stylosanthes</taxon>
    </lineage>
</organism>
<evidence type="ECO:0000313" key="2">
    <source>
        <dbReference type="EMBL" id="MED6171160.1"/>
    </source>
</evidence>
<dbReference type="EMBL" id="JASCZI010151231">
    <property type="protein sequence ID" value="MED6171160.1"/>
    <property type="molecule type" value="Genomic_DNA"/>
</dbReference>
<dbReference type="Proteomes" id="UP001341840">
    <property type="component" value="Unassembled WGS sequence"/>
</dbReference>
<proteinExistence type="predicted"/>
<gene>
    <name evidence="2" type="ORF">PIB30_038242</name>
</gene>
<accession>A0ABU6VEL6</accession>
<reference evidence="2 3" key="1">
    <citation type="journal article" date="2023" name="Plants (Basel)">
        <title>Bridging the Gap: Combining Genomics and Transcriptomics Approaches to Understand Stylosanthes scabra, an Orphan Legume from the Brazilian Caatinga.</title>
        <authorList>
            <person name="Ferreira-Neto J.R.C."/>
            <person name="da Silva M.D."/>
            <person name="Binneck E."/>
            <person name="de Melo N.F."/>
            <person name="da Silva R.H."/>
            <person name="de Melo A.L.T.M."/>
            <person name="Pandolfi V."/>
            <person name="Bustamante F.O."/>
            <person name="Brasileiro-Vidal A.C."/>
            <person name="Benko-Iseppon A.M."/>
        </authorList>
    </citation>
    <scope>NUCLEOTIDE SEQUENCE [LARGE SCALE GENOMIC DNA]</scope>
    <source>
        <tissue evidence="2">Leaves</tissue>
    </source>
</reference>
<name>A0ABU6VEL6_9FABA</name>
<feature type="region of interest" description="Disordered" evidence="1">
    <location>
        <begin position="90"/>
        <end position="110"/>
    </location>
</feature>
<protein>
    <submittedName>
        <fullName evidence="2">Uncharacterized protein</fullName>
    </submittedName>
</protein>